<protein>
    <submittedName>
        <fullName evidence="1">Uncharacterized protein</fullName>
    </submittedName>
</protein>
<gene>
    <name evidence="1" type="ORF">ACH4F9_43090</name>
</gene>
<organism evidence="1 2">
    <name type="scientific">Streptomyces longisporoflavus</name>
    <dbReference type="NCBI Taxonomy" id="28044"/>
    <lineage>
        <taxon>Bacteria</taxon>
        <taxon>Bacillati</taxon>
        <taxon>Actinomycetota</taxon>
        <taxon>Actinomycetes</taxon>
        <taxon>Kitasatosporales</taxon>
        <taxon>Streptomycetaceae</taxon>
        <taxon>Streptomyces</taxon>
    </lineage>
</organism>
<reference evidence="1 2" key="1">
    <citation type="submission" date="2024-10" db="EMBL/GenBank/DDBJ databases">
        <title>The Natural Products Discovery Center: Release of the First 8490 Sequenced Strains for Exploring Actinobacteria Biosynthetic Diversity.</title>
        <authorList>
            <person name="Kalkreuter E."/>
            <person name="Kautsar S.A."/>
            <person name="Yang D."/>
            <person name="Bader C.D."/>
            <person name="Teijaro C.N."/>
            <person name="Fluegel L."/>
            <person name="Davis C.M."/>
            <person name="Simpson J.R."/>
            <person name="Lauterbach L."/>
            <person name="Steele A.D."/>
            <person name="Gui C."/>
            <person name="Meng S."/>
            <person name="Li G."/>
            <person name="Viehrig K."/>
            <person name="Ye F."/>
            <person name="Su P."/>
            <person name="Kiefer A.F."/>
            <person name="Nichols A."/>
            <person name="Cepeda A.J."/>
            <person name="Yan W."/>
            <person name="Fan B."/>
            <person name="Jiang Y."/>
            <person name="Adhikari A."/>
            <person name="Zheng C.-J."/>
            <person name="Schuster L."/>
            <person name="Cowan T.M."/>
            <person name="Smanski M.J."/>
            <person name="Chevrette M.G."/>
            <person name="De Carvalho L.P.S."/>
            <person name="Shen B."/>
        </authorList>
    </citation>
    <scope>NUCLEOTIDE SEQUENCE [LARGE SCALE GENOMIC DNA]</scope>
    <source>
        <strain evidence="1 2">NPDC017990</strain>
    </source>
</reference>
<dbReference type="Proteomes" id="UP001610818">
    <property type="component" value="Unassembled WGS sequence"/>
</dbReference>
<accession>A0ABW7R3D6</accession>
<name>A0ABW7R3D6_9ACTN</name>
<dbReference type="EMBL" id="JBIRGQ010000015">
    <property type="protein sequence ID" value="MFH8551783.1"/>
    <property type="molecule type" value="Genomic_DNA"/>
</dbReference>
<evidence type="ECO:0000313" key="2">
    <source>
        <dbReference type="Proteomes" id="UP001610818"/>
    </source>
</evidence>
<proteinExistence type="predicted"/>
<dbReference type="RefSeq" id="WP_397718859.1">
    <property type="nucleotide sequence ID" value="NZ_JBIRGN010000015.1"/>
</dbReference>
<evidence type="ECO:0000313" key="1">
    <source>
        <dbReference type="EMBL" id="MFH8551783.1"/>
    </source>
</evidence>
<sequence length="67" mass="7577">MITPSMVHVSASRVGDRLPDELWLHFDMTFLVELPRELARCLTYQLADRVGLVVTPAPMPPSQEADR</sequence>
<comment type="caution">
    <text evidence="1">The sequence shown here is derived from an EMBL/GenBank/DDBJ whole genome shotgun (WGS) entry which is preliminary data.</text>
</comment>
<keyword evidence="2" id="KW-1185">Reference proteome</keyword>